<dbReference type="RefSeq" id="WP_338686324.1">
    <property type="nucleotide sequence ID" value="NZ_AP024702.1"/>
</dbReference>
<proteinExistence type="predicted"/>
<accession>A0ABM7RD85</accession>
<keyword evidence="2" id="KW-0732">Signal</keyword>
<evidence type="ECO:0000313" key="3">
    <source>
        <dbReference type="EMBL" id="BCX49639.1"/>
    </source>
</evidence>
<dbReference type="Proteomes" id="UP001374893">
    <property type="component" value="Chromosome"/>
</dbReference>
<keyword evidence="4" id="KW-1185">Reference proteome</keyword>
<organism evidence="3 4">
    <name type="scientific">Haloferula helveola</name>
    <dbReference type="NCBI Taxonomy" id="490095"/>
    <lineage>
        <taxon>Bacteria</taxon>
        <taxon>Pseudomonadati</taxon>
        <taxon>Verrucomicrobiota</taxon>
        <taxon>Verrucomicrobiia</taxon>
        <taxon>Verrucomicrobiales</taxon>
        <taxon>Verrucomicrobiaceae</taxon>
        <taxon>Haloferula</taxon>
    </lineage>
</organism>
<feature type="chain" id="PRO_5046334823" description="Chromosome partition protein Smc" evidence="2">
    <location>
        <begin position="18"/>
        <end position="324"/>
    </location>
</feature>
<keyword evidence="1" id="KW-0175">Coiled coil</keyword>
<sequence>MKALAALALLSVLPGFAAEEMDMEARRESVKTLKTHIEMRQERLDEVVSELRERVGETDKKVGKVVEVLSGLKDSQDSKRRISQIKSEAIGGLKGMIETYDRERRKLLERLRTGAGPATEGLKKDLEKFDALIQKRADDVVKLAKSMPAGEDVAKYESDGGYYFNGVHYENSRISEEWRQNRRDKVQSGKERRELQQALERAIEDLERRRDTVKAFLKDRKFTPAERELREQELARVEGLLEARKAQLVEVATPADAPEKTADQEQAQDLEHLLRDAKQDIASDLSRTLRLYHEAADERDKIAGLEENLAAREKWLEENDKAGE</sequence>
<feature type="signal peptide" evidence="2">
    <location>
        <begin position="1"/>
        <end position="17"/>
    </location>
</feature>
<evidence type="ECO:0000313" key="4">
    <source>
        <dbReference type="Proteomes" id="UP001374893"/>
    </source>
</evidence>
<name>A0ABM7RD85_9BACT</name>
<evidence type="ECO:0000256" key="2">
    <source>
        <dbReference type="SAM" id="SignalP"/>
    </source>
</evidence>
<protein>
    <recommendedName>
        <fullName evidence="5">Chromosome partition protein Smc</fullName>
    </recommendedName>
</protein>
<reference evidence="3 4" key="1">
    <citation type="submission" date="2021-06" db="EMBL/GenBank/DDBJ databases">
        <title>Complete genome of Haloferula helveola possessing various polysaccharide degrading enzymes.</title>
        <authorList>
            <person name="Takami H."/>
            <person name="Huang C."/>
            <person name="Hamasaki K."/>
        </authorList>
    </citation>
    <scope>NUCLEOTIDE SEQUENCE [LARGE SCALE GENOMIC DNA]</scope>
    <source>
        <strain evidence="3 4">CN-1</strain>
    </source>
</reference>
<dbReference type="EMBL" id="AP024702">
    <property type="protein sequence ID" value="BCX49639.1"/>
    <property type="molecule type" value="Genomic_DNA"/>
</dbReference>
<gene>
    <name evidence="3" type="ORF">HAHE_35470</name>
</gene>
<evidence type="ECO:0008006" key="5">
    <source>
        <dbReference type="Google" id="ProtNLM"/>
    </source>
</evidence>
<feature type="coiled-coil region" evidence="1">
    <location>
        <begin position="185"/>
        <end position="216"/>
    </location>
</feature>
<evidence type="ECO:0000256" key="1">
    <source>
        <dbReference type="SAM" id="Coils"/>
    </source>
</evidence>